<accession>H8Z4N8</accession>
<dbReference type="STRING" id="631362.Thi970DRAFT_03921"/>
<protein>
    <submittedName>
        <fullName evidence="1">Uncharacterized protein</fullName>
    </submittedName>
</protein>
<evidence type="ECO:0000313" key="1">
    <source>
        <dbReference type="EMBL" id="EIC20295.1"/>
    </source>
</evidence>
<dbReference type="eggNOG" id="ENOG5033ZBQ">
    <property type="taxonomic scope" value="Bacteria"/>
</dbReference>
<reference evidence="2" key="1">
    <citation type="submission" date="2011-06" db="EMBL/GenBank/DDBJ databases">
        <authorList>
            <consortium name="US DOE Joint Genome Institute (JGI-PGF)"/>
            <person name="Lucas S."/>
            <person name="Han J."/>
            <person name="Lapidus A."/>
            <person name="Cheng J.-F."/>
            <person name="Goodwin L."/>
            <person name="Pitluck S."/>
            <person name="Peters L."/>
            <person name="Land M.L."/>
            <person name="Hauser L."/>
            <person name="Vogl K."/>
            <person name="Liu Z."/>
            <person name="Overmann J."/>
            <person name="Frigaard N.-U."/>
            <person name="Bryant D.A."/>
            <person name="Woyke T.J."/>
        </authorList>
    </citation>
    <scope>NUCLEOTIDE SEQUENCE [LARGE SCALE GENOMIC DNA]</scope>
    <source>
        <strain evidence="2">970</strain>
    </source>
</reference>
<name>H8Z4N8_9GAMM</name>
<organism evidence="1 2">
    <name type="scientific">Thiorhodovibrio frisius</name>
    <dbReference type="NCBI Taxonomy" id="631362"/>
    <lineage>
        <taxon>Bacteria</taxon>
        <taxon>Pseudomonadati</taxon>
        <taxon>Pseudomonadota</taxon>
        <taxon>Gammaproteobacteria</taxon>
        <taxon>Chromatiales</taxon>
        <taxon>Chromatiaceae</taxon>
        <taxon>Thiorhodovibrio</taxon>
    </lineage>
</organism>
<dbReference type="Proteomes" id="UP000002964">
    <property type="component" value="Unassembled WGS sequence"/>
</dbReference>
<reference evidence="1 2" key="2">
    <citation type="submission" date="2011-11" db="EMBL/GenBank/DDBJ databases">
        <authorList>
            <consortium name="US DOE Joint Genome Institute"/>
            <person name="Lucas S."/>
            <person name="Han J."/>
            <person name="Lapidus A."/>
            <person name="Cheng J.-F."/>
            <person name="Goodwin L."/>
            <person name="Pitluck S."/>
            <person name="Peters L."/>
            <person name="Ovchinnikova G."/>
            <person name="Zhang X."/>
            <person name="Detter J.C."/>
            <person name="Han C."/>
            <person name="Tapia R."/>
            <person name="Land M."/>
            <person name="Hauser L."/>
            <person name="Kyrpides N."/>
            <person name="Ivanova N."/>
            <person name="Pagani I."/>
            <person name="Vogl K."/>
            <person name="Liu Z."/>
            <person name="Overmann J."/>
            <person name="Frigaard N.-U."/>
            <person name="Bryant D."/>
            <person name="Woyke T."/>
        </authorList>
    </citation>
    <scope>NUCLEOTIDE SEQUENCE [LARGE SCALE GENOMIC DNA]</scope>
    <source>
        <strain evidence="1 2">970</strain>
    </source>
</reference>
<proteinExistence type="predicted"/>
<gene>
    <name evidence="1" type="ORF">Thi970DRAFT_03921</name>
</gene>
<evidence type="ECO:0000313" key="2">
    <source>
        <dbReference type="Proteomes" id="UP000002964"/>
    </source>
</evidence>
<keyword evidence="2" id="KW-1185">Reference proteome</keyword>
<dbReference type="HOGENOM" id="CLU_1038027_0_0_6"/>
<dbReference type="AlphaFoldDB" id="H8Z4N8"/>
<sequence>MAFLAFAQQLLLRIGHSDVPARSAHGFTSRAHFRVILGAVSDCADRRAIRYTFLMVNEVPDNPDKEPQRQWHRAFGIALVDVFAGAPWRVELEQELALTSQELDVAIIEAAEEGRKAYLPDPLPDGLENLCAINLLSYKSRHEALDVWSLDELIGYYVIYRKVKLNPDNARHPLDAFGLYAVATRFPRALSQADRLEPTAWQGVYDLPWGGHRVRMIVLNQIAKHPRNAPWELFSSQQDRMRQGLERYRARPRERNERGYWKLLERFT</sequence>
<dbReference type="EMBL" id="JH603170">
    <property type="protein sequence ID" value="EIC20295.1"/>
    <property type="molecule type" value="Genomic_DNA"/>
</dbReference>